<sequence>MRRFGDKTDAFGRMSRDPAVDSNLANRSECFTPPHPFGTPFAILPR</sequence>
<dbReference type="AlphaFoldDB" id="A2S0R8"/>
<proteinExistence type="predicted"/>
<dbReference type="HOGENOM" id="CLU_3181160_0_0_4"/>
<name>A2S0R8_BURM9</name>
<dbReference type="KEGG" id="bml:BMA10229_1739"/>
<dbReference type="Proteomes" id="UP000002283">
    <property type="component" value="Chromosome II"/>
</dbReference>
<dbReference type="EMBL" id="CP000545">
    <property type="protein sequence ID" value="ABM99406.2"/>
    <property type="molecule type" value="Genomic_DNA"/>
</dbReference>
<evidence type="ECO:0000313" key="1">
    <source>
        <dbReference type="EMBL" id="ABM99406.2"/>
    </source>
</evidence>
<evidence type="ECO:0000313" key="2">
    <source>
        <dbReference type="Proteomes" id="UP000002283"/>
    </source>
</evidence>
<protein>
    <submittedName>
        <fullName evidence="1">Uncharacterized protein</fullName>
    </submittedName>
</protein>
<reference evidence="1 2" key="1">
    <citation type="submission" date="2007-01" db="EMBL/GenBank/DDBJ databases">
        <authorList>
            <person name="DeShazer D."/>
            <person name="Woods D.E."/>
            <person name="Nierman W.C."/>
        </authorList>
    </citation>
    <scope>NUCLEOTIDE SEQUENCE [LARGE SCALE GENOMIC DNA]</scope>
    <source>
        <strain evidence="1 2">NCTC 10229</strain>
    </source>
</reference>
<accession>A2S0R8</accession>
<gene>
    <name evidence="1" type="ordered locus">BMA10229_1739</name>
</gene>
<organism evidence="1 2">
    <name type="scientific">Burkholderia mallei (strain NCTC 10229)</name>
    <dbReference type="NCBI Taxonomy" id="412022"/>
    <lineage>
        <taxon>Bacteria</taxon>
        <taxon>Pseudomonadati</taxon>
        <taxon>Pseudomonadota</taxon>
        <taxon>Betaproteobacteria</taxon>
        <taxon>Burkholderiales</taxon>
        <taxon>Burkholderiaceae</taxon>
        <taxon>Burkholderia</taxon>
        <taxon>pseudomallei group</taxon>
    </lineage>
</organism>